<accession>A0A2T0TIM1</accession>
<name>A0A2T0TIM1_9BACT</name>
<sequence>MTTLSYFRLLGALLTLVWLNTACETVIDAKLDTSPTQLSVDGTITDQPGPQTVRLSLTAPYFDSATTPAAKGATVTVADNTGRTYVFTDPDNDGYYVWQPAQRDTMGRIGRTYKLTIAYQGDTYIASSTMNRVPAIDSLVFREARINPISSTMGYRASFYARDFPGARDYYRVRFFWNGVLQNKPRNIVTVQDAAFRGSADTDGLQFIQPIRQSINPDSLYRMNDSVRVEVQSITPEAFDFLSQLRTQLTNGGLFATPPANLPTNIVNMANGGRAATGFFTASAIRTRSAVVKKENLR</sequence>
<dbReference type="EMBL" id="PVTE01000002">
    <property type="protein sequence ID" value="PRY45550.1"/>
    <property type="molecule type" value="Genomic_DNA"/>
</dbReference>
<evidence type="ECO:0000256" key="1">
    <source>
        <dbReference type="SAM" id="SignalP"/>
    </source>
</evidence>
<comment type="caution">
    <text evidence="2">The sequence shown here is derived from an EMBL/GenBank/DDBJ whole genome shotgun (WGS) entry which is preliminary data.</text>
</comment>
<proteinExistence type="predicted"/>
<organism evidence="2 3">
    <name type="scientific">Spirosoma oryzae</name>
    <dbReference type="NCBI Taxonomy" id="1469603"/>
    <lineage>
        <taxon>Bacteria</taxon>
        <taxon>Pseudomonadati</taxon>
        <taxon>Bacteroidota</taxon>
        <taxon>Cytophagia</taxon>
        <taxon>Cytophagales</taxon>
        <taxon>Cytophagaceae</taxon>
        <taxon>Spirosoma</taxon>
    </lineage>
</organism>
<dbReference type="Pfam" id="PF14054">
    <property type="entry name" value="DUF4249"/>
    <property type="match status" value="1"/>
</dbReference>
<dbReference type="RefSeq" id="WP_106136394.1">
    <property type="nucleotide sequence ID" value="NZ_PVTE01000002.1"/>
</dbReference>
<dbReference type="AlphaFoldDB" id="A0A2T0TIM1"/>
<dbReference type="OrthoDB" id="1117670at2"/>
<dbReference type="InterPro" id="IPR025345">
    <property type="entry name" value="DUF4249"/>
</dbReference>
<evidence type="ECO:0000313" key="2">
    <source>
        <dbReference type="EMBL" id="PRY45550.1"/>
    </source>
</evidence>
<reference evidence="2 3" key="1">
    <citation type="submission" date="2018-03" db="EMBL/GenBank/DDBJ databases">
        <title>Genomic Encyclopedia of Archaeal and Bacterial Type Strains, Phase II (KMG-II): from individual species to whole genera.</title>
        <authorList>
            <person name="Goeker M."/>
        </authorList>
    </citation>
    <scope>NUCLEOTIDE SEQUENCE [LARGE SCALE GENOMIC DNA]</scope>
    <source>
        <strain evidence="2 3">DSM 28354</strain>
    </source>
</reference>
<evidence type="ECO:0000313" key="3">
    <source>
        <dbReference type="Proteomes" id="UP000238375"/>
    </source>
</evidence>
<keyword evidence="3" id="KW-1185">Reference proteome</keyword>
<gene>
    <name evidence="2" type="ORF">CLV58_102299</name>
</gene>
<dbReference type="Proteomes" id="UP000238375">
    <property type="component" value="Unassembled WGS sequence"/>
</dbReference>
<protein>
    <submittedName>
        <fullName evidence="2">Uncharacterized protein DUF4249</fullName>
    </submittedName>
</protein>
<keyword evidence="1" id="KW-0732">Signal</keyword>
<feature type="signal peptide" evidence="1">
    <location>
        <begin position="1"/>
        <end position="22"/>
    </location>
</feature>
<feature type="chain" id="PRO_5015623322" evidence="1">
    <location>
        <begin position="23"/>
        <end position="298"/>
    </location>
</feature>